<comment type="subcellular location">
    <subcellularLocation>
        <location evidence="11">Cytoplasm</location>
    </subcellularLocation>
</comment>
<dbReference type="PRINTS" id="PR00411">
    <property type="entry name" value="PNDRDTASEI"/>
</dbReference>
<keyword evidence="11" id="KW-0963">Cytoplasm</keyword>
<dbReference type="RefSeq" id="WP_267926842.1">
    <property type="nucleotide sequence ID" value="NZ_AP024233.1"/>
</dbReference>
<dbReference type="InterPro" id="IPR047001">
    <property type="entry name" value="MnmG_C_subdom"/>
</dbReference>
<feature type="domain" description="tRNA uridine 5-carboxymethylaminomethyl modification enzyme C-terminal subdomain" evidence="12">
    <location>
        <begin position="552"/>
        <end position="623"/>
    </location>
</feature>
<dbReference type="GO" id="GO:0005829">
    <property type="term" value="C:cytosol"/>
    <property type="evidence" value="ECO:0007669"/>
    <property type="project" value="TreeGrafter"/>
</dbReference>
<evidence type="ECO:0000256" key="4">
    <source>
        <dbReference type="ARBA" id="ARBA00020461"/>
    </source>
</evidence>
<evidence type="ECO:0000256" key="2">
    <source>
        <dbReference type="ARBA" id="ARBA00003717"/>
    </source>
</evidence>
<evidence type="ECO:0000256" key="10">
    <source>
        <dbReference type="ARBA" id="ARBA00031800"/>
    </source>
</evidence>
<dbReference type="GO" id="GO:0050660">
    <property type="term" value="F:flavin adenine dinucleotide binding"/>
    <property type="evidence" value="ECO:0007669"/>
    <property type="project" value="UniProtKB-UniRule"/>
</dbReference>
<dbReference type="PROSITE" id="PS01280">
    <property type="entry name" value="GIDA_1"/>
    <property type="match status" value="1"/>
</dbReference>
<dbReference type="PANTHER" id="PTHR11806:SF0">
    <property type="entry name" value="PROTEIN MTO1 HOMOLOG, MITOCHONDRIAL"/>
    <property type="match status" value="1"/>
</dbReference>
<dbReference type="SUPFAM" id="SSF51905">
    <property type="entry name" value="FAD/NAD(P)-binding domain"/>
    <property type="match status" value="1"/>
</dbReference>
<evidence type="ECO:0000259" key="12">
    <source>
        <dbReference type="SMART" id="SM01228"/>
    </source>
</evidence>
<dbReference type="PANTHER" id="PTHR11806">
    <property type="entry name" value="GLUCOSE INHIBITED DIVISION PROTEIN A"/>
    <property type="match status" value="1"/>
</dbReference>
<dbReference type="HAMAP" id="MF_00129">
    <property type="entry name" value="MnmG_GidA"/>
    <property type="match status" value="1"/>
</dbReference>
<reference evidence="13" key="1">
    <citation type="submission" date="2020-12" db="EMBL/GenBank/DDBJ databases">
        <title>Desulfobium dissulfuricans gen. nov., sp. nov., a novel mesophilic, sulfate-reducing bacterium isolated from a deep-sea hydrothermal vent.</title>
        <authorList>
            <person name="Hashimoto Y."/>
            <person name="Tame A."/>
            <person name="Sawayama S."/>
            <person name="Miyazaki J."/>
            <person name="Takai K."/>
            <person name="Nakagawa S."/>
        </authorList>
    </citation>
    <scope>NUCLEOTIDE SEQUENCE</scope>
    <source>
        <strain evidence="13">GF1</strain>
    </source>
</reference>
<dbReference type="Gene3D" id="1.10.10.1800">
    <property type="entry name" value="tRNA uridine 5-carboxymethylaminomethyl modification enzyme MnmG/GidA"/>
    <property type="match status" value="1"/>
</dbReference>
<feature type="binding site" evidence="11">
    <location>
        <position position="126"/>
    </location>
    <ligand>
        <name>FAD</name>
        <dbReference type="ChEBI" id="CHEBI:57692"/>
    </ligand>
</feature>
<comment type="cofactor">
    <cofactor evidence="1 11">
        <name>FAD</name>
        <dbReference type="ChEBI" id="CHEBI:57692"/>
    </cofactor>
</comment>
<dbReference type="InterPro" id="IPR040131">
    <property type="entry name" value="MnmG_N"/>
</dbReference>
<accession>A0A915XLM9</accession>
<dbReference type="InterPro" id="IPR002218">
    <property type="entry name" value="MnmG-rel"/>
</dbReference>
<dbReference type="Pfam" id="PF01134">
    <property type="entry name" value="GIDA"/>
    <property type="match status" value="1"/>
</dbReference>
<evidence type="ECO:0000313" key="14">
    <source>
        <dbReference type="Proteomes" id="UP001063350"/>
    </source>
</evidence>
<comment type="similarity">
    <text evidence="3 11">Belongs to the MnmG family.</text>
</comment>
<dbReference type="EMBL" id="AP024233">
    <property type="protein sequence ID" value="BCO10106.1"/>
    <property type="molecule type" value="Genomic_DNA"/>
</dbReference>
<dbReference type="FunFam" id="3.50.50.60:FF:000002">
    <property type="entry name" value="tRNA uridine 5-carboxymethylaminomethyl modification enzyme MnmG"/>
    <property type="match status" value="1"/>
</dbReference>
<evidence type="ECO:0000256" key="11">
    <source>
        <dbReference type="HAMAP-Rule" id="MF_00129"/>
    </source>
</evidence>
<dbReference type="NCBIfam" id="TIGR00136">
    <property type="entry name" value="mnmG_gidA"/>
    <property type="match status" value="1"/>
</dbReference>
<comment type="subunit">
    <text evidence="9 11">Homodimer. Heterotetramer of two MnmE and two MnmG subunits.</text>
</comment>
<keyword evidence="8 11" id="KW-0520">NAD</keyword>
<keyword evidence="6 11" id="KW-0819">tRNA processing</keyword>
<dbReference type="GO" id="GO:0030488">
    <property type="term" value="P:tRNA methylation"/>
    <property type="evidence" value="ECO:0007669"/>
    <property type="project" value="TreeGrafter"/>
</dbReference>
<keyword evidence="7 11" id="KW-0274">FAD</keyword>
<dbReference type="InterPro" id="IPR049312">
    <property type="entry name" value="GIDA_C_N"/>
</dbReference>
<dbReference type="Gene3D" id="1.10.150.570">
    <property type="entry name" value="GidA associated domain, C-terminal subdomain"/>
    <property type="match status" value="1"/>
</dbReference>
<dbReference type="InterPro" id="IPR026904">
    <property type="entry name" value="MnmG_C"/>
</dbReference>
<evidence type="ECO:0000256" key="9">
    <source>
        <dbReference type="ARBA" id="ARBA00025948"/>
    </source>
</evidence>
<dbReference type="InterPro" id="IPR036188">
    <property type="entry name" value="FAD/NAD-bd_sf"/>
</dbReference>
<evidence type="ECO:0000256" key="7">
    <source>
        <dbReference type="ARBA" id="ARBA00022827"/>
    </source>
</evidence>
<keyword evidence="5 11" id="KW-0285">Flavoprotein</keyword>
<dbReference type="FunFam" id="1.10.150.570:FF:000001">
    <property type="entry name" value="tRNA uridine 5-carboxymethylaminomethyl modification enzyme MnmG"/>
    <property type="match status" value="1"/>
</dbReference>
<dbReference type="InterPro" id="IPR044920">
    <property type="entry name" value="MnmG_C_subdom_sf"/>
</dbReference>
<protein>
    <recommendedName>
        <fullName evidence="4 11">tRNA uridine 5-carboxymethylaminomethyl modification enzyme MnmG</fullName>
    </recommendedName>
    <alternativeName>
        <fullName evidence="10 11">Glucose-inhibited division protein A</fullName>
    </alternativeName>
</protein>
<evidence type="ECO:0000256" key="1">
    <source>
        <dbReference type="ARBA" id="ARBA00001974"/>
    </source>
</evidence>
<feature type="binding site" evidence="11">
    <location>
        <position position="371"/>
    </location>
    <ligand>
        <name>FAD</name>
        <dbReference type="ChEBI" id="CHEBI:57692"/>
    </ligand>
</feature>
<gene>
    <name evidence="11 13" type="primary">mnmG</name>
    <name evidence="11" type="synonym">gidA</name>
    <name evidence="13" type="ORF">GF1_24820</name>
</gene>
<dbReference type="Gene3D" id="3.50.50.60">
    <property type="entry name" value="FAD/NAD(P)-binding domain"/>
    <property type="match status" value="2"/>
</dbReference>
<name>A0A915XLM9_9BACT</name>
<evidence type="ECO:0000256" key="6">
    <source>
        <dbReference type="ARBA" id="ARBA00022694"/>
    </source>
</evidence>
<feature type="binding site" evidence="11">
    <location>
        <position position="181"/>
    </location>
    <ligand>
        <name>FAD</name>
        <dbReference type="ChEBI" id="CHEBI:57692"/>
    </ligand>
</feature>
<evidence type="ECO:0000256" key="8">
    <source>
        <dbReference type="ARBA" id="ARBA00023027"/>
    </source>
</evidence>
<dbReference type="KEGG" id="ddu:GF1_24820"/>
<dbReference type="Pfam" id="PF21680">
    <property type="entry name" value="GIDA_C_1st"/>
    <property type="match status" value="1"/>
</dbReference>
<evidence type="ECO:0000256" key="5">
    <source>
        <dbReference type="ARBA" id="ARBA00022630"/>
    </source>
</evidence>
<dbReference type="GO" id="GO:0002098">
    <property type="term" value="P:tRNA wobble uridine modification"/>
    <property type="evidence" value="ECO:0007669"/>
    <property type="project" value="InterPro"/>
</dbReference>
<comment type="function">
    <text evidence="2 11">NAD-binding protein involved in the addition of a carboxymethylaminomethyl (cmnm) group at the wobble position (U34) of certain tRNAs, forming tRNA-cmnm(5)s(2)U34.</text>
</comment>
<organism evidence="13 14">
    <name type="scientific">Desulfolithobacter dissulfuricans</name>
    <dbReference type="NCBI Taxonomy" id="2795293"/>
    <lineage>
        <taxon>Bacteria</taxon>
        <taxon>Pseudomonadati</taxon>
        <taxon>Thermodesulfobacteriota</taxon>
        <taxon>Desulfobulbia</taxon>
        <taxon>Desulfobulbales</taxon>
        <taxon>Desulfobulbaceae</taxon>
        <taxon>Desulfolithobacter</taxon>
    </lineage>
</organism>
<feature type="binding site" evidence="11">
    <location>
        <begin position="274"/>
        <end position="288"/>
    </location>
    <ligand>
        <name>NAD(+)</name>
        <dbReference type="ChEBI" id="CHEBI:57540"/>
    </ligand>
</feature>
<feature type="binding site" evidence="11">
    <location>
        <begin position="14"/>
        <end position="19"/>
    </location>
    <ligand>
        <name>FAD</name>
        <dbReference type="ChEBI" id="CHEBI:57692"/>
    </ligand>
</feature>
<evidence type="ECO:0000313" key="13">
    <source>
        <dbReference type="EMBL" id="BCO10106.1"/>
    </source>
</evidence>
<evidence type="ECO:0000256" key="3">
    <source>
        <dbReference type="ARBA" id="ARBA00007653"/>
    </source>
</evidence>
<dbReference type="InterPro" id="IPR020595">
    <property type="entry name" value="MnmG-rel_CS"/>
</dbReference>
<proteinExistence type="inferred from homology"/>
<sequence length="631" mass="70094">MPSTDNQYDICVIGAGHAGCEAALAAARMGCRTLVCIINADTIGAMSCNPAIGGLAKGHLVKEIDALGGEMAKNIDATGIQFRRLNTSKGPAVRSSRAQADRLLYRLRMKNVLENQANLEIRQTVVDEILLRDNEVTGVLTSLDEIIPVRAVVVATGTFLNGLIHIGLKNFPAGRMGDVPSTSLARWFAHVGFRMGRMKTGTVPRLDGTTIDYANLEPQYSDDPPALFSFSSTGSPPLPQLPCHITYTNHRTHEIIRASIDQSPMYAGIIEGVGARYCPSIEDKVMRFPDKERHQIFLEPEGLDTVEVYPNGIPTSLPLQAQIDMVHSIPGLEKARIIRPGYAIEYDFIDPLELRPTLETKRIRGLFLAGQINGTSGYEEAAAQGLMASINAVQYVRDDKPVILDRSQAYTGVLIDDLITLGTREPYRLFTSRAEYRLLLREDNADLRLREIGYRLGLVDRETWDKFQEKKRSIEEAARLLRSTRLTPLPTVNELLGQLGSAPTTQPLSLADLLRRPEIHLGHIQALARRAGIELPFDLAELPFRDEIEIETKYEGYIRRQEEQVERFKKLEHILLPEDMPYETLPGLSNEVVEKLSTVQPRSLGQASRISGVTPAAISVLQVHLKKMGRL</sequence>
<dbReference type="AlphaFoldDB" id="A0A915XLM9"/>
<dbReference type="Proteomes" id="UP001063350">
    <property type="component" value="Chromosome"/>
</dbReference>
<keyword evidence="14" id="KW-1185">Reference proteome</keyword>
<dbReference type="InterPro" id="IPR004416">
    <property type="entry name" value="MnmG"/>
</dbReference>
<dbReference type="SMART" id="SM01228">
    <property type="entry name" value="GIDA_assoc_3"/>
    <property type="match status" value="1"/>
</dbReference>
<dbReference type="Pfam" id="PF13932">
    <property type="entry name" value="SAM_GIDA_C"/>
    <property type="match status" value="1"/>
</dbReference>